<dbReference type="InterPro" id="IPR033403">
    <property type="entry name" value="DUF5110"/>
</dbReference>
<dbReference type="InterPro" id="IPR051816">
    <property type="entry name" value="Glycosyl_Hydrolase_31"/>
</dbReference>
<evidence type="ECO:0000256" key="2">
    <source>
        <dbReference type="RuleBase" id="RU361185"/>
    </source>
</evidence>
<proteinExistence type="inferred from homology"/>
<keyword evidence="2" id="KW-0326">Glycosidase</keyword>
<dbReference type="Proteomes" id="UP000714420">
    <property type="component" value="Unassembled WGS sequence"/>
</dbReference>
<dbReference type="SUPFAM" id="SSF51445">
    <property type="entry name" value="(Trans)glycosidases"/>
    <property type="match status" value="1"/>
</dbReference>
<protein>
    <submittedName>
        <fullName evidence="8">DUF5110 domain-containing protein</fullName>
    </submittedName>
</protein>
<keyword evidence="2" id="KW-0378">Hydrolase</keyword>
<evidence type="ECO:0000256" key="1">
    <source>
        <dbReference type="ARBA" id="ARBA00007806"/>
    </source>
</evidence>
<evidence type="ECO:0000259" key="7">
    <source>
        <dbReference type="Pfam" id="PF21365"/>
    </source>
</evidence>
<gene>
    <name evidence="8" type="ORF">HPS56_01970</name>
</gene>
<evidence type="ECO:0000313" key="8">
    <source>
        <dbReference type="EMBL" id="NPD91136.1"/>
    </source>
</evidence>
<sequence length="798" mass="92321">MRRIIGTVACYAISAITAHAQKLDIDFITPSIVRVQWTADSIFTGNNTGVCVYEKKKVKVKHKETSDYQVFTSSDLTVKVDKSTSAVEFIDRHTGKTVIKECSSHPHEAEQVVKEHIVYDDNSARMENTANGKVTVKDIIRRDTTGTSTRYRVNFSYQDKEAVYGLGSHMEDHMNLRGKTMYLTQHNLKAMVPVLVSPGGYGLLFDAGCAMKFSPMPDNTQGFTMELDAAKQLDYYFIRGARMDDIVAGYRYLTGSVSLMPRYVFGYTQSKERYTSSDDIISTLREYRRRHVPIDMIVQDWNYWPEGWGYMKMNPKYYPDPKALADSVHAMNAKLMVSIWPNPQYCPQERDFRERGFMLGHSIYDAFSHEARKYYWKYAYDEFFSRGFDAWWCDSSEPLDGDWNKMPPPQDGKAYGKDDHERRWQLNKDILSDALGAERSSLYSLYHSRGIYENQRLTTDRKRVVNLTRSSYAGQQRYGTIVWNGDTYAAWESFRQQIPSGLNYMSTGNPYWTVDVGSFFTRNDGRRWFYTGKFNNGVKDNGYKEYYTRMFQWAAFLPMLRSHGSDTPREIWQFGESGTPYYDAILKMINLRYSLIPYIYSMAAMQTMKDYTMARCLAFDFPTDMEAADIKDEYMFGNFLVCPVTYPMSEMPNRKIYLPKGCRWTDYHTGQEYNGGQWIEVESKIDILPLFTKCGSIIITTETAEHTGAQIGKPVTINVYPGNEADFCIYEDEGDNYNYERGRYSVIPLTWNDKKRTLTIGNRSGSFTGMQQERTFIVKTPHGSHTVKYNGKKTVVKF</sequence>
<dbReference type="InterPro" id="IPR048395">
    <property type="entry name" value="Glyco_hydro_31_C"/>
</dbReference>
<feature type="domain" description="Glycoside hydrolase family 31 N-terminal" evidence="5">
    <location>
        <begin position="23"/>
        <end position="208"/>
    </location>
</feature>
<dbReference type="EMBL" id="JABKKF010000001">
    <property type="protein sequence ID" value="NPD91136.1"/>
    <property type="molecule type" value="Genomic_DNA"/>
</dbReference>
<feature type="domain" description="Glycoside hydrolase family 31 TIM barrel" evidence="4">
    <location>
        <begin position="258"/>
        <end position="602"/>
    </location>
</feature>
<dbReference type="Gene3D" id="3.20.20.80">
    <property type="entry name" value="Glycosidases"/>
    <property type="match status" value="1"/>
</dbReference>
<dbReference type="Pfam" id="PF01055">
    <property type="entry name" value="Glyco_hydro_31_2nd"/>
    <property type="match status" value="1"/>
</dbReference>
<feature type="domain" description="DUF5110" evidence="6">
    <location>
        <begin position="714"/>
        <end position="779"/>
    </location>
</feature>
<comment type="similarity">
    <text evidence="1 2">Belongs to the glycosyl hydrolase 31 family.</text>
</comment>
<keyword evidence="9" id="KW-1185">Reference proteome</keyword>
<evidence type="ECO:0000259" key="6">
    <source>
        <dbReference type="Pfam" id="PF17137"/>
    </source>
</evidence>
<dbReference type="InterPro" id="IPR000322">
    <property type="entry name" value="Glyco_hydro_31_TIM"/>
</dbReference>
<dbReference type="SUPFAM" id="SSF74650">
    <property type="entry name" value="Galactose mutarotase-like"/>
    <property type="match status" value="1"/>
</dbReference>
<evidence type="ECO:0000259" key="5">
    <source>
        <dbReference type="Pfam" id="PF13802"/>
    </source>
</evidence>
<dbReference type="PANTHER" id="PTHR43863:SF2">
    <property type="entry name" value="MALTASE-GLUCOAMYLASE"/>
    <property type="match status" value="1"/>
</dbReference>
<dbReference type="SUPFAM" id="SSF51011">
    <property type="entry name" value="Glycosyl hydrolase domain"/>
    <property type="match status" value="1"/>
</dbReference>
<organism evidence="8 9">
    <name type="scientific">Xylanibacter muris</name>
    <dbReference type="NCBI Taxonomy" id="2736290"/>
    <lineage>
        <taxon>Bacteria</taxon>
        <taxon>Pseudomonadati</taxon>
        <taxon>Bacteroidota</taxon>
        <taxon>Bacteroidia</taxon>
        <taxon>Bacteroidales</taxon>
        <taxon>Prevotellaceae</taxon>
        <taxon>Xylanibacter</taxon>
    </lineage>
</organism>
<dbReference type="Pfam" id="PF21365">
    <property type="entry name" value="Glyco_hydro_31_3rd"/>
    <property type="match status" value="1"/>
</dbReference>
<evidence type="ECO:0000259" key="4">
    <source>
        <dbReference type="Pfam" id="PF01055"/>
    </source>
</evidence>
<dbReference type="InterPro" id="IPR013780">
    <property type="entry name" value="Glyco_hydro_b"/>
</dbReference>
<feature type="signal peptide" evidence="3">
    <location>
        <begin position="1"/>
        <end position="20"/>
    </location>
</feature>
<comment type="caution">
    <text evidence="8">The sequence shown here is derived from an EMBL/GenBank/DDBJ whole genome shotgun (WGS) entry which is preliminary data.</text>
</comment>
<name>A0ABX2AMG5_9BACT</name>
<dbReference type="CDD" id="cd06591">
    <property type="entry name" value="GH31_xylosidase_XylS"/>
    <property type="match status" value="1"/>
</dbReference>
<accession>A0ABX2AMG5</accession>
<reference evidence="8 9" key="1">
    <citation type="submission" date="2020-05" db="EMBL/GenBank/DDBJ databases">
        <title>Distinct polysaccharide utilization as determinants for interspecies competition between intestinal Prevotella spp.</title>
        <authorList>
            <person name="Galvez E.J.C."/>
            <person name="Iljazovic A."/>
            <person name="Strowig T."/>
        </authorList>
    </citation>
    <scope>NUCLEOTIDE SEQUENCE [LARGE SCALE GENOMIC DNA]</scope>
    <source>
        <strain evidence="8 9">PMUR</strain>
    </source>
</reference>
<dbReference type="PANTHER" id="PTHR43863">
    <property type="entry name" value="HYDROLASE, PUTATIVE (AFU_ORTHOLOGUE AFUA_1G03140)-RELATED"/>
    <property type="match status" value="1"/>
</dbReference>
<dbReference type="InterPro" id="IPR017853">
    <property type="entry name" value="GH"/>
</dbReference>
<dbReference type="Gene3D" id="2.60.40.1180">
    <property type="entry name" value="Golgi alpha-mannosidase II"/>
    <property type="match status" value="2"/>
</dbReference>
<feature type="chain" id="PRO_5046718317" evidence="3">
    <location>
        <begin position="21"/>
        <end position="798"/>
    </location>
</feature>
<dbReference type="RefSeq" id="WP_172273006.1">
    <property type="nucleotide sequence ID" value="NZ_CASGMU010000001.1"/>
</dbReference>
<dbReference type="Pfam" id="PF13802">
    <property type="entry name" value="Gal_mutarotas_2"/>
    <property type="match status" value="1"/>
</dbReference>
<dbReference type="CDD" id="cd14752">
    <property type="entry name" value="GH31_N"/>
    <property type="match status" value="1"/>
</dbReference>
<dbReference type="InterPro" id="IPR011013">
    <property type="entry name" value="Gal_mutarotase_sf_dom"/>
</dbReference>
<keyword evidence="3" id="KW-0732">Signal</keyword>
<dbReference type="Gene3D" id="2.60.40.1760">
    <property type="entry name" value="glycosyl hydrolase (family 31)"/>
    <property type="match status" value="1"/>
</dbReference>
<evidence type="ECO:0000313" key="9">
    <source>
        <dbReference type="Proteomes" id="UP000714420"/>
    </source>
</evidence>
<evidence type="ECO:0000256" key="3">
    <source>
        <dbReference type="SAM" id="SignalP"/>
    </source>
</evidence>
<dbReference type="Pfam" id="PF17137">
    <property type="entry name" value="DUF5110"/>
    <property type="match status" value="1"/>
</dbReference>
<feature type="domain" description="Glycosyl hydrolase family 31 C-terminal" evidence="7">
    <location>
        <begin position="611"/>
        <end position="698"/>
    </location>
</feature>
<dbReference type="InterPro" id="IPR025887">
    <property type="entry name" value="Glyco_hydro_31_N_dom"/>
</dbReference>